<evidence type="ECO:0000256" key="2">
    <source>
        <dbReference type="RuleBase" id="RU003476"/>
    </source>
</evidence>
<dbReference type="Pfam" id="PF00293">
    <property type="entry name" value="NUDIX"/>
    <property type="match status" value="1"/>
</dbReference>
<dbReference type="PANTHER" id="PTHR13994">
    <property type="entry name" value="NUDIX HYDROLASE RELATED"/>
    <property type="match status" value="1"/>
</dbReference>
<evidence type="ECO:0000259" key="4">
    <source>
        <dbReference type="PROSITE" id="PS51462"/>
    </source>
</evidence>
<dbReference type="GO" id="GO:0051287">
    <property type="term" value="F:NAD binding"/>
    <property type="evidence" value="ECO:0007669"/>
    <property type="project" value="TreeGrafter"/>
</dbReference>
<protein>
    <recommendedName>
        <fullName evidence="4">Nudix hydrolase domain-containing protein</fullName>
    </recommendedName>
</protein>
<dbReference type="SUPFAM" id="SSF55811">
    <property type="entry name" value="Nudix"/>
    <property type="match status" value="1"/>
</dbReference>
<evidence type="ECO:0000256" key="1">
    <source>
        <dbReference type="ARBA" id="ARBA00022801"/>
    </source>
</evidence>
<dbReference type="PRINTS" id="PR00502">
    <property type="entry name" value="NUDIXFAMILY"/>
</dbReference>
<comment type="similarity">
    <text evidence="2">Belongs to the Nudix hydrolase family.</text>
</comment>
<keyword evidence="1 2" id="KW-0378">Hydrolase</keyword>
<gene>
    <name evidence="5" type="ORF">SLEP1_g29639</name>
</gene>
<dbReference type="PANTHER" id="PTHR13994:SF30">
    <property type="entry name" value="NUDIX HYDROLASE 10"/>
    <property type="match status" value="1"/>
</dbReference>
<keyword evidence="3" id="KW-1133">Transmembrane helix</keyword>
<accession>A0AAV5K845</accession>
<dbReference type="EMBL" id="BPVZ01000052">
    <property type="protein sequence ID" value="GKV19365.1"/>
    <property type="molecule type" value="Genomic_DNA"/>
</dbReference>
<dbReference type="PROSITE" id="PS51462">
    <property type="entry name" value="NUDIX"/>
    <property type="match status" value="1"/>
</dbReference>
<dbReference type="Proteomes" id="UP001054252">
    <property type="component" value="Unassembled WGS sequence"/>
</dbReference>
<dbReference type="InterPro" id="IPR020084">
    <property type="entry name" value="NUDIX_hydrolase_CS"/>
</dbReference>
<dbReference type="InterPro" id="IPR015797">
    <property type="entry name" value="NUDIX_hydrolase-like_dom_sf"/>
</dbReference>
<keyword evidence="3" id="KW-0812">Transmembrane</keyword>
<dbReference type="InterPro" id="IPR003293">
    <property type="entry name" value="Nudix_hydrolase6-like"/>
</dbReference>
<dbReference type="InterPro" id="IPR000086">
    <property type="entry name" value="NUDIX_hydrolase_dom"/>
</dbReference>
<reference evidence="5 6" key="1">
    <citation type="journal article" date="2021" name="Commun. Biol.">
        <title>The genome of Shorea leprosula (Dipterocarpaceae) highlights the ecological relevance of drought in aseasonal tropical rainforests.</title>
        <authorList>
            <person name="Ng K.K.S."/>
            <person name="Kobayashi M.J."/>
            <person name="Fawcett J.A."/>
            <person name="Hatakeyama M."/>
            <person name="Paape T."/>
            <person name="Ng C.H."/>
            <person name="Ang C.C."/>
            <person name="Tnah L.H."/>
            <person name="Lee C.T."/>
            <person name="Nishiyama T."/>
            <person name="Sese J."/>
            <person name="O'Brien M.J."/>
            <person name="Copetti D."/>
            <person name="Mohd Noor M.I."/>
            <person name="Ong R.C."/>
            <person name="Putra M."/>
            <person name="Sireger I.Z."/>
            <person name="Indrioko S."/>
            <person name="Kosugi Y."/>
            <person name="Izuno A."/>
            <person name="Isagi Y."/>
            <person name="Lee S.L."/>
            <person name="Shimizu K.K."/>
        </authorList>
    </citation>
    <scope>NUCLEOTIDE SEQUENCE [LARGE SCALE GENOMIC DNA]</scope>
    <source>
        <strain evidence="5">214</strain>
    </source>
</reference>
<dbReference type="GO" id="GO:0035529">
    <property type="term" value="F:NADH pyrophosphatase activity"/>
    <property type="evidence" value="ECO:0007669"/>
    <property type="project" value="TreeGrafter"/>
</dbReference>
<keyword evidence="3" id="KW-0472">Membrane</keyword>
<dbReference type="AlphaFoldDB" id="A0AAV5K845"/>
<dbReference type="InterPro" id="IPR020476">
    <property type="entry name" value="Nudix_hydrolase"/>
</dbReference>
<dbReference type="Gene3D" id="3.90.79.10">
    <property type="entry name" value="Nucleoside Triphosphate Pyrophosphohydrolase"/>
    <property type="match status" value="1"/>
</dbReference>
<evidence type="ECO:0000313" key="6">
    <source>
        <dbReference type="Proteomes" id="UP001054252"/>
    </source>
</evidence>
<name>A0AAV5K845_9ROSI</name>
<comment type="caution">
    <text evidence="5">The sequence shown here is derived from an EMBL/GenBank/DDBJ whole genome shotgun (WGS) entry which is preliminary data.</text>
</comment>
<keyword evidence="6" id="KW-1185">Reference proteome</keyword>
<dbReference type="GO" id="GO:0047631">
    <property type="term" value="F:ADP-ribose diphosphatase activity"/>
    <property type="evidence" value="ECO:0007669"/>
    <property type="project" value="TreeGrafter"/>
</dbReference>
<dbReference type="PROSITE" id="PS00893">
    <property type="entry name" value="NUDIX_BOX"/>
    <property type="match status" value="1"/>
</dbReference>
<evidence type="ECO:0000256" key="3">
    <source>
        <dbReference type="SAM" id="Phobius"/>
    </source>
</evidence>
<feature type="transmembrane region" description="Helical" evidence="3">
    <location>
        <begin position="93"/>
        <end position="111"/>
    </location>
</feature>
<organism evidence="5 6">
    <name type="scientific">Rubroshorea leprosula</name>
    <dbReference type="NCBI Taxonomy" id="152421"/>
    <lineage>
        <taxon>Eukaryota</taxon>
        <taxon>Viridiplantae</taxon>
        <taxon>Streptophyta</taxon>
        <taxon>Embryophyta</taxon>
        <taxon>Tracheophyta</taxon>
        <taxon>Spermatophyta</taxon>
        <taxon>Magnoliopsida</taxon>
        <taxon>eudicotyledons</taxon>
        <taxon>Gunneridae</taxon>
        <taxon>Pentapetalae</taxon>
        <taxon>rosids</taxon>
        <taxon>malvids</taxon>
        <taxon>Malvales</taxon>
        <taxon>Dipterocarpaceae</taxon>
        <taxon>Rubroshorea</taxon>
    </lineage>
</organism>
<evidence type="ECO:0000313" key="5">
    <source>
        <dbReference type="EMBL" id="GKV19365.1"/>
    </source>
</evidence>
<sequence>MLVYWIPKTENTLPANASHRVGVGAIVFNENRELLVVQEKTGRFRGTGIWKIPTGTVEQGEDIFKAVVREVKEETGIDTEFLEVLGFRYTSHTIFLTVMCVCILFMEYWMFSPF</sequence>
<feature type="domain" description="Nudix hydrolase" evidence="4">
    <location>
        <begin position="18"/>
        <end position="114"/>
    </location>
</feature>
<proteinExistence type="inferred from homology"/>